<dbReference type="Proteomes" id="UP001595891">
    <property type="component" value="Unassembled WGS sequence"/>
</dbReference>
<dbReference type="InterPro" id="IPR007278">
    <property type="entry name" value="DUF397"/>
</dbReference>
<sequence length="73" mass="7322">MGARNPAGDLSRAEWRKSSHSNGSGGECVEVAGTIPGVRAVCDSKNASGAVVVVEPGGWAAFLDGLKRGSIPA</sequence>
<evidence type="ECO:0000313" key="4">
    <source>
        <dbReference type="Proteomes" id="UP001595891"/>
    </source>
</evidence>
<dbReference type="EMBL" id="JBHSFN010000003">
    <property type="protein sequence ID" value="MFC4585937.1"/>
    <property type="molecule type" value="Genomic_DNA"/>
</dbReference>
<proteinExistence type="predicted"/>
<feature type="domain" description="DUF397" evidence="2">
    <location>
        <begin position="13"/>
        <end position="67"/>
    </location>
</feature>
<feature type="region of interest" description="Disordered" evidence="1">
    <location>
        <begin position="1"/>
        <end position="28"/>
    </location>
</feature>
<evidence type="ECO:0000259" key="2">
    <source>
        <dbReference type="Pfam" id="PF04149"/>
    </source>
</evidence>
<protein>
    <submittedName>
        <fullName evidence="3">DUF397 domain-containing protein</fullName>
    </submittedName>
</protein>
<name>A0ABV9EBF1_9ACTN</name>
<evidence type="ECO:0000256" key="1">
    <source>
        <dbReference type="SAM" id="MobiDB-lite"/>
    </source>
</evidence>
<comment type="caution">
    <text evidence="3">The sequence shown here is derived from an EMBL/GenBank/DDBJ whole genome shotgun (WGS) entry which is preliminary data.</text>
</comment>
<gene>
    <name evidence="3" type="ORF">ACFO8L_07635</name>
</gene>
<dbReference type="RefSeq" id="WP_262844616.1">
    <property type="nucleotide sequence ID" value="NZ_JANZYP010000031.1"/>
</dbReference>
<reference evidence="4" key="1">
    <citation type="journal article" date="2019" name="Int. J. Syst. Evol. Microbiol.">
        <title>The Global Catalogue of Microorganisms (GCM) 10K type strain sequencing project: providing services to taxonomists for standard genome sequencing and annotation.</title>
        <authorList>
            <consortium name="The Broad Institute Genomics Platform"/>
            <consortium name="The Broad Institute Genome Sequencing Center for Infectious Disease"/>
            <person name="Wu L."/>
            <person name="Ma J."/>
        </authorList>
    </citation>
    <scope>NUCLEOTIDE SEQUENCE [LARGE SCALE GENOMIC DNA]</scope>
    <source>
        <strain evidence="4">CCUG 49560</strain>
    </source>
</reference>
<accession>A0ABV9EBF1</accession>
<evidence type="ECO:0000313" key="3">
    <source>
        <dbReference type="EMBL" id="MFC4585937.1"/>
    </source>
</evidence>
<keyword evidence="4" id="KW-1185">Reference proteome</keyword>
<dbReference type="Pfam" id="PF04149">
    <property type="entry name" value="DUF397"/>
    <property type="match status" value="1"/>
</dbReference>
<organism evidence="3 4">
    <name type="scientific">Sphaerisporangium corydalis</name>
    <dbReference type="NCBI Taxonomy" id="1441875"/>
    <lineage>
        <taxon>Bacteria</taxon>
        <taxon>Bacillati</taxon>
        <taxon>Actinomycetota</taxon>
        <taxon>Actinomycetes</taxon>
        <taxon>Streptosporangiales</taxon>
        <taxon>Streptosporangiaceae</taxon>
        <taxon>Sphaerisporangium</taxon>
    </lineage>
</organism>